<evidence type="ECO:0000313" key="1">
    <source>
        <dbReference type="EMBL" id="CAG8842533.1"/>
    </source>
</evidence>
<keyword evidence="2" id="KW-1185">Reference proteome</keyword>
<feature type="non-terminal residue" evidence="1">
    <location>
        <position position="40"/>
    </location>
</feature>
<proteinExistence type="predicted"/>
<sequence length="40" mass="4492">CETVGFGNNTSKLVFKIVKPISYKRGSISLRQLLKIVKPE</sequence>
<dbReference type="EMBL" id="CAJVQB010069285">
    <property type="protein sequence ID" value="CAG8842533.1"/>
    <property type="molecule type" value="Genomic_DNA"/>
</dbReference>
<reference evidence="1 2" key="1">
    <citation type="submission" date="2021-06" db="EMBL/GenBank/DDBJ databases">
        <authorList>
            <person name="Kallberg Y."/>
            <person name="Tangrot J."/>
            <person name="Rosling A."/>
        </authorList>
    </citation>
    <scope>NUCLEOTIDE SEQUENCE [LARGE SCALE GENOMIC DNA]</scope>
    <source>
        <strain evidence="1 2">120-4 pot B 10/14</strain>
    </source>
</reference>
<gene>
    <name evidence="1" type="ORF">GMARGA_LOCUS36036</name>
</gene>
<evidence type="ECO:0000313" key="2">
    <source>
        <dbReference type="Proteomes" id="UP000789901"/>
    </source>
</evidence>
<accession>A0ABN7WXA4</accession>
<organism evidence="1 2">
    <name type="scientific">Gigaspora margarita</name>
    <dbReference type="NCBI Taxonomy" id="4874"/>
    <lineage>
        <taxon>Eukaryota</taxon>
        <taxon>Fungi</taxon>
        <taxon>Fungi incertae sedis</taxon>
        <taxon>Mucoromycota</taxon>
        <taxon>Glomeromycotina</taxon>
        <taxon>Glomeromycetes</taxon>
        <taxon>Diversisporales</taxon>
        <taxon>Gigasporaceae</taxon>
        <taxon>Gigaspora</taxon>
    </lineage>
</organism>
<dbReference type="Proteomes" id="UP000789901">
    <property type="component" value="Unassembled WGS sequence"/>
</dbReference>
<name>A0ABN7WXA4_GIGMA</name>
<feature type="non-terminal residue" evidence="1">
    <location>
        <position position="1"/>
    </location>
</feature>
<protein>
    <submittedName>
        <fullName evidence="1">42439_t:CDS:1</fullName>
    </submittedName>
</protein>
<comment type="caution">
    <text evidence="1">The sequence shown here is derived from an EMBL/GenBank/DDBJ whole genome shotgun (WGS) entry which is preliminary data.</text>
</comment>